<gene>
    <name evidence="4" type="ORF">FNV43_RR13029</name>
</gene>
<dbReference type="EMBL" id="VOIH02000006">
    <property type="protein sequence ID" value="KAF3443347.1"/>
    <property type="molecule type" value="Genomic_DNA"/>
</dbReference>
<keyword evidence="5" id="KW-1185">Reference proteome</keyword>
<keyword evidence="1" id="KW-0175">Coiled coil</keyword>
<reference evidence="4" key="1">
    <citation type="submission" date="2020-03" db="EMBL/GenBank/DDBJ databases">
        <title>A high-quality chromosome-level genome assembly of a woody plant with both climbing and erect habits, Rhamnella rubrinervis.</title>
        <authorList>
            <person name="Lu Z."/>
            <person name="Yang Y."/>
            <person name="Zhu X."/>
            <person name="Sun Y."/>
        </authorList>
    </citation>
    <scope>NUCLEOTIDE SEQUENCE</scope>
    <source>
        <strain evidence="4">BYM</strain>
        <tissue evidence="4">Leaf</tissue>
    </source>
</reference>
<name>A0A8K0MEL4_9ROSA</name>
<dbReference type="Pfam" id="PF13952">
    <property type="entry name" value="DUF4216"/>
    <property type="match status" value="1"/>
</dbReference>
<evidence type="ECO:0000256" key="2">
    <source>
        <dbReference type="SAM" id="MobiDB-lite"/>
    </source>
</evidence>
<proteinExistence type="predicted"/>
<comment type="caution">
    <text evidence="4">The sequence shown here is derived from an EMBL/GenBank/DDBJ whole genome shotgun (WGS) entry which is preliminary data.</text>
</comment>
<feature type="domain" description="DUF4216" evidence="3">
    <location>
        <begin position="11"/>
        <end position="53"/>
    </location>
</feature>
<organism evidence="4 5">
    <name type="scientific">Rhamnella rubrinervis</name>
    <dbReference type="NCBI Taxonomy" id="2594499"/>
    <lineage>
        <taxon>Eukaryota</taxon>
        <taxon>Viridiplantae</taxon>
        <taxon>Streptophyta</taxon>
        <taxon>Embryophyta</taxon>
        <taxon>Tracheophyta</taxon>
        <taxon>Spermatophyta</taxon>
        <taxon>Magnoliopsida</taxon>
        <taxon>eudicotyledons</taxon>
        <taxon>Gunneridae</taxon>
        <taxon>Pentapetalae</taxon>
        <taxon>rosids</taxon>
        <taxon>fabids</taxon>
        <taxon>Rosales</taxon>
        <taxon>Rhamnaceae</taxon>
        <taxon>rhamnoid group</taxon>
        <taxon>Rhamneae</taxon>
        <taxon>Rhamnella</taxon>
    </lineage>
</organism>
<dbReference type="Proteomes" id="UP000796880">
    <property type="component" value="Unassembled WGS sequence"/>
</dbReference>
<dbReference type="AlphaFoldDB" id="A0A8K0MEL4"/>
<feature type="region of interest" description="Disordered" evidence="2">
    <location>
        <begin position="139"/>
        <end position="172"/>
    </location>
</feature>
<feature type="compositionally biased region" description="Polar residues" evidence="2">
    <location>
        <begin position="151"/>
        <end position="163"/>
    </location>
</feature>
<feature type="region of interest" description="Disordered" evidence="2">
    <location>
        <begin position="70"/>
        <end position="112"/>
    </location>
</feature>
<accession>A0A8K0MEL4</accession>
<dbReference type="InterPro" id="IPR025312">
    <property type="entry name" value="DUF4216"/>
</dbReference>
<evidence type="ECO:0000259" key="3">
    <source>
        <dbReference type="Pfam" id="PF13952"/>
    </source>
</evidence>
<dbReference type="OrthoDB" id="1878503at2759"/>
<sequence length="361" mass="41376">MESDGNVNGLNKVFIFKYDWWEIGHRSRTHVDEYEFLSVNVSRTWYKDDSYILKDGMTWINVRKAPKVSEDNAGLNTKPTAVHGRSHPPQQSRCASSGKGKSTRESVLATRTSPRKRACVRLFGPTEAMEDGESIAEFPNEESQHIPPTGNAPNDHQITNNQDGGHVEEAENEGGNAEMENIGVFEFNKDVVTMSVLDAQMRRSFRTWRYRLYERVKKTDKEEDIVAIKPKHITEEEWMIFLQQSTSLTVDEIFAEVLPSKSAAFRGIGVIPKPNKLRASLEVARLRKELEEYKRREKENNATYFESLKKNQQLKVRLAKMERKVKLLLDLHERQFDSFYRMVADIEGGNDTGNGDTSNEG</sequence>
<evidence type="ECO:0000313" key="4">
    <source>
        <dbReference type="EMBL" id="KAF3443347.1"/>
    </source>
</evidence>
<feature type="coiled-coil region" evidence="1">
    <location>
        <begin position="276"/>
        <end position="331"/>
    </location>
</feature>
<evidence type="ECO:0000313" key="5">
    <source>
        <dbReference type="Proteomes" id="UP000796880"/>
    </source>
</evidence>
<protein>
    <recommendedName>
        <fullName evidence="3">DUF4216 domain-containing protein</fullName>
    </recommendedName>
</protein>
<evidence type="ECO:0000256" key="1">
    <source>
        <dbReference type="SAM" id="Coils"/>
    </source>
</evidence>